<protein>
    <submittedName>
        <fullName evidence="2">Uncharacterized protein</fullName>
    </submittedName>
</protein>
<evidence type="ECO:0000313" key="2">
    <source>
        <dbReference type="EMBL" id="AUI06150.1"/>
    </source>
</evidence>
<keyword evidence="1" id="KW-0472">Membrane</keyword>
<accession>A0AAD0BPP9</accession>
<dbReference type="AlphaFoldDB" id="A0AAD0BPP9"/>
<feature type="transmembrane region" description="Helical" evidence="1">
    <location>
        <begin position="276"/>
        <end position="302"/>
    </location>
</feature>
<keyword evidence="1" id="KW-1133">Transmembrane helix</keyword>
<feature type="transmembrane region" description="Helical" evidence="1">
    <location>
        <begin position="481"/>
        <end position="501"/>
    </location>
</feature>
<evidence type="ECO:0000256" key="1">
    <source>
        <dbReference type="SAM" id="Phobius"/>
    </source>
</evidence>
<evidence type="ECO:0000313" key="3">
    <source>
        <dbReference type="Proteomes" id="UP000234414"/>
    </source>
</evidence>
<feature type="transmembrane region" description="Helical" evidence="1">
    <location>
        <begin position="448"/>
        <end position="469"/>
    </location>
</feature>
<feature type="transmembrane region" description="Helical" evidence="1">
    <location>
        <begin position="390"/>
        <end position="413"/>
    </location>
</feature>
<organism evidence="2 3">
    <name type="scientific">Stenotrophomonas maltophilia</name>
    <name type="common">Pseudomonas maltophilia</name>
    <name type="synonym">Xanthomonas maltophilia</name>
    <dbReference type="NCBI Taxonomy" id="40324"/>
    <lineage>
        <taxon>Bacteria</taxon>
        <taxon>Pseudomonadati</taxon>
        <taxon>Pseudomonadota</taxon>
        <taxon>Gammaproteobacteria</taxon>
        <taxon>Lysobacterales</taxon>
        <taxon>Lysobacteraceae</taxon>
        <taxon>Stenotrophomonas</taxon>
        <taxon>Stenotrophomonas maltophilia group</taxon>
    </lineage>
</organism>
<reference evidence="2 3" key="1">
    <citation type="submission" date="2017-12" db="EMBL/GenBank/DDBJ databases">
        <title>Complete Genome Sequence of Stenotrophomonas maltophilia CSM2.</title>
        <authorList>
            <person name="Castro-Jaimes S."/>
            <person name="Lopez-Leal G."/>
            <person name="Barberena Jonas C."/>
            <person name="Bustos P."/>
            <person name="Perez-Oseguera A."/>
            <person name="Cevallos M.A."/>
        </authorList>
    </citation>
    <scope>NUCLEOTIDE SEQUENCE [LARGE SCALE GENOMIC DNA]</scope>
    <source>
        <strain evidence="2 3">CSM2</strain>
    </source>
</reference>
<name>A0AAD0BPP9_STEMA</name>
<dbReference type="Proteomes" id="UP000234414">
    <property type="component" value="Chromosome"/>
</dbReference>
<proteinExistence type="predicted"/>
<feature type="transmembrane region" description="Helical" evidence="1">
    <location>
        <begin position="342"/>
        <end position="370"/>
    </location>
</feature>
<sequence>MGATAPKGGCPSSASSFLRADPDIHHAAITYCANGDEARGTIELRLPANHAMRPRLAVAGYIDGHAVRLRIALEDDEESLYVIQRAGEQWQPLNIRVPQSWAGRPLRVVLDDQGTGFQQWAGIGMLPEPGRLGIPIMSLLLASILLSALALPPPRSEGVPTPPRKTPVRRTVSLVLLAASVALLAAKLYQGDVAGVWHHPDQSIPVKVMVAMHEHGDLNTDWARADLPEFHAFRYNFSGYIQAVYLTIKAIAPAAFKSEFDLLHYLLEFSRWSAALTLAVCLLLLVRTLGVGYALVGVLLVATTPQFLQDAHYARPEAWSTLLSTLAFALACLKPQQRWAQFGLLALLGMLAGVLTTIKFTYAVFSLYCVAAAWQPVRQLPGLTRKLQHLGMFGGASLAGVVFGICVGSPAIVADLPGFLAGIQALDHQYGGGHPPFGPMTHGLVPQWHWITGYYLATLGLPLVVLHVMGYFRTSLAPAKAGFLAVFAITFGAFLVQSVFFERNLTALIPAFMMVAVAGAANIERFAAARLALQRPLARRLLHLACMGLLVLAGAWGMSVSARLAPYFDRIHLQQILDERTDRLQGIAAEVGAVRTEVITYPQVLGMDLPPPSTDCVLFIGTSFNDDWSRRYYSQMDQSFIRIGRIASDFNDVPTGTLHIYHSPAYELFATRPGCRLTALPTSFH</sequence>
<keyword evidence="1" id="KW-0812">Transmembrane</keyword>
<feature type="transmembrane region" description="Helical" evidence="1">
    <location>
        <begin position="507"/>
        <end position="528"/>
    </location>
</feature>
<feature type="transmembrane region" description="Helical" evidence="1">
    <location>
        <begin position="540"/>
        <end position="558"/>
    </location>
</feature>
<gene>
    <name evidence="2" type="ORF">SmaCSM2_02730</name>
</gene>
<dbReference type="EMBL" id="CP025298">
    <property type="protein sequence ID" value="AUI06150.1"/>
    <property type="molecule type" value="Genomic_DNA"/>
</dbReference>